<accession>A0A2N3I5B7</accession>
<sequence length="377" mass="42432">MIFRTLLVSVVVISCQWNTTAQKRRTLETPSTVVYALPQTVIKLNVKAEKSILKRGPFADYAKKFLNVSDVVVADGVEWKLKSIDVSAYGEVDPEQYHKITTSVDYEPSLISLTPDGLISGFNLQKKKMLGAEKEVVFINDDEVKIEYGRFAIDPIIKYKEDTVFKVVETDTAFVKVPVLEKQALVKSMEEKAEEAAHQIFKLRKRRFKILTANYEVLPPDGKAYELIVKELEKLENDYLSLFIGKRVAFAENFEFLYTPKSGETGGVIFRMSPQTGPVGVNDLGGKPIRIDFKNLETTRELAIVPTAGVTAQKQIFYRIPGMADLSISNGKDILYKNRISIAQFGKITSMPAEVLMNENYSIEFYPDLGSIKNVSK</sequence>
<protein>
    <recommendedName>
        <fullName evidence="4">DUF4831 domain-containing protein</fullName>
    </recommendedName>
</protein>
<gene>
    <name evidence="2" type="ORF">BZG02_00380</name>
</gene>
<evidence type="ECO:0008006" key="4">
    <source>
        <dbReference type="Google" id="ProtNLM"/>
    </source>
</evidence>
<evidence type="ECO:0000256" key="1">
    <source>
        <dbReference type="SAM" id="Coils"/>
    </source>
</evidence>
<dbReference type="AlphaFoldDB" id="A0A2N3I5B7"/>
<dbReference type="EMBL" id="MVDD01000001">
    <property type="protein sequence ID" value="PKQ65499.1"/>
    <property type="molecule type" value="Genomic_DNA"/>
</dbReference>
<dbReference type="PROSITE" id="PS51257">
    <property type="entry name" value="PROKAR_LIPOPROTEIN"/>
    <property type="match status" value="1"/>
</dbReference>
<organism evidence="2 3">
    <name type="scientific">Labilibaculum filiforme</name>
    <dbReference type="NCBI Taxonomy" id="1940526"/>
    <lineage>
        <taxon>Bacteria</taxon>
        <taxon>Pseudomonadati</taxon>
        <taxon>Bacteroidota</taxon>
        <taxon>Bacteroidia</taxon>
        <taxon>Marinilabiliales</taxon>
        <taxon>Marinifilaceae</taxon>
        <taxon>Labilibaculum</taxon>
    </lineage>
</organism>
<keyword evidence="3" id="KW-1185">Reference proteome</keyword>
<dbReference type="Pfam" id="PF16115">
    <property type="entry name" value="DUF4831"/>
    <property type="match status" value="2"/>
</dbReference>
<reference evidence="2 3" key="1">
    <citation type="journal article" date="2017" name="Front. Microbiol.">
        <title>Labilibaculum manganireducens gen. nov., sp. nov. and Labilibaculum filiforme sp. nov., Novel Bacteroidetes Isolated from Subsurface Sediments of the Baltic Sea.</title>
        <authorList>
            <person name="Vandieken V."/>
            <person name="Marshall I.P."/>
            <person name="Niemann H."/>
            <person name="Engelen B."/>
            <person name="Cypionka H."/>
        </authorList>
    </citation>
    <scope>NUCLEOTIDE SEQUENCE [LARGE SCALE GENOMIC DNA]</scope>
    <source>
        <strain evidence="2 3">59.16B</strain>
    </source>
</reference>
<evidence type="ECO:0000313" key="2">
    <source>
        <dbReference type="EMBL" id="PKQ65499.1"/>
    </source>
</evidence>
<keyword evidence="1" id="KW-0175">Coiled coil</keyword>
<name>A0A2N3I5B7_9BACT</name>
<proteinExistence type="predicted"/>
<dbReference type="InterPro" id="IPR032265">
    <property type="entry name" value="DUF4831"/>
</dbReference>
<feature type="coiled-coil region" evidence="1">
    <location>
        <begin position="179"/>
        <end position="206"/>
    </location>
</feature>
<comment type="caution">
    <text evidence="2">The sequence shown here is derived from an EMBL/GenBank/DDBJ whole genome shotgun (WGS) entry which is preliminary data.</text>
</comment>
<dbReference type="Proteomes" id="UP000233535">
    <property type="component" value="Unassembled WGS sequence"/>
</dbReference>
<evidence type="ECO:0000313" key="3">
    <source>
        <dbReference type="Proteomes" id="UP000233535"/>
    </source>
</evidence>